<accession>A0A9D4EUW1</accession>
<comment type="caution">
    <text evidence="1">The sequence shown here is derived from an EMBL/GenBank/DDBJ whole genome shotgun (WGS) entry which is preliminary data.</text>
</comment>
<proteinExistence type="predicted"/>
<sequence length="57" mass="6597">MWEKAWLGPVSLLYGLRICGGSAQDHKFHPCFRTQCKESIEKKTAISVIYTMYNVFL</sequence>
<name>A0A9D4EUW1_DREPO</name>
<reference evidence="1" key="2">
    <citation type="submission" date="2020-11" db="EMBL/GenBank/DDBJ databases">
        <authorList>
            <person name="McCartney M.A."/>
            <person name="Auch B."/>
            <person name="Kono T."/>
            <person name="Mallez S."/>
            <person name="Becker A."/>
            <person name="Gohl D.M."/>
            <person name="Silverstein K.A.T."/>
            <person name="Koren S."/>
            <person name="Bechman K.B."/>
            <person name="Herman A."/>
            <person name="Abrahante J.E."/>
            <person name="Garbe J."/>
        </authorList>
    </citation>
    <scope>NUCLEOTIDE SEQUENCE</scope>
    <source>
        <strain evidence="1">Duluth1</strain>
        <tissue evidence="1">Whole animal</tissue>
    </source>
</reference>
<keyword evidence="2" id="KW-1185">Reference proteome</keyword>
<dbReference type="AlphaFoldDB" id="A0A9D4EUW1"/>
<evidence type="ECO:0000313" key="2">
    <source>
        <dbReference type="Proteomes" id="UP000828390"/>
    </source>
</evidence>
<reference evidence="1" key="1">
    <citation type="journal article" date="2019" name="bioRxiv">
        <title>The Genome of the Zebra Mussel, Dreissena polymorpha: A Resource for Invasive Species Research.</title>
        <authorList>
            <person name="McCartney M.A."/>
            <person name="Auch B."/>
            <person name="Kono T."/>
            <person name="Mallez S."/>
            <person name="Zhang Y."/>
            <person name="Obille A."/>
            <person name="Becker A."/>
            <person name="Abrahante J.E."/>
            <person name="Garbe J."/>
            <person name="Badalamenti J.P."/>
            <person name="Herman A."/>
            <person name="Mangelson H."/>
            <person name="Liachko I."/>
            <person name="Sullivan S."/>
            <person name="Sone E.D."/>
            <person name="Koren S."/>
            <person name="Silverstein K.A.T."/>
            <person name="Beckman K.B."/>
            <person name="Gohl D.M."/>
        </authorList>
    </citation>
    <scope>NUCLEOTIDE SEQUENCE</scope>
    <source>
        <strain evidence="1">Duluth1</strain>
        <tissue evidence="1">Whole animal</tissue>
    </source>
</reference>
<evidence type="ECO:0000313" key="1">
    <source>
        <dbReference type="EMBL" id="KAH3787344.1"/>
    </source>
</evidence>
<gene>
    <name evidence="1" type="ORF">DPMN_165467</name>
</gene>
<dbReference type="EMBL" id="JAIWYP010000008">
    <property type="protein sequence ID" value="KAH3787344.1"/>
    <property type="molecule type" value="Genomic_DNA"/>
</dbReference>
<dbReference type="Proteomes" id="UP000828390">
    <property type="component" value="Unassembled WGS sequence"/>
</dbReference>
<organism evidence="1 2">
    <name type="scientific">Dreissena polymorpha</name>
    <name type="common">Zebra mussel</name>
    <name type="synonym">Mytilus polymorpha</name>
    <dbReference type="NCBI Taxonomy" id="45954"/>
    <lineage>
        <taxon>Eukaryota</taxon>
        <taxon>Metazoa</taxon>
        <taxon>Spiralia</taxon>
        <taxon>Lophotrochozoa</taxon>
        <taxon>Mollusca</taxon>
        <taxon>Bivalvia</taxon>
        <taxon>Autobranchia</taxon>
        <taxon>Heteroconchia</taxon>
        <taxon>Euheterodonta</taxon>
        <taxon>Imparidentia</taxon>
        <taxon>Neoheterodontei</taxon>
        <taxon>Myida</taxon>
        <taxon>Dreissenoidea</taxon>
        <taxon>Dreissenidae</taxon>
        <taxon>Dreissena</taxon>
    </lineage>
</organism>
<protein>
    <submittedName>
        <fullName evidence="1">Uncharacterized protein</fullName>
    </submittedName>
</protein>